<dbReference type="SUPFAM" id="SSF57667">
    <property type="entry name" value="beta-beta-alpha zinc fingers"/>
    <property type="match status" value="3"/>
</dbReference>
<evidence type="ECO:0000313" key="14">
    <source>
        <dbReference type="Proteomes" id="UP000565785"/>
    </source>
</evidence>
<evidence type="ECO:0000256" key="4">
    <source>
        <dbReference type="ARBA" id="ARBA00022737"/>
    </source>
</evidence>
<evidence type="ECO:0000256" key="7">
    <source>
        <dbReference type="ARBA" id="ARBA00023015"/>
    </source>
</evidence>
<comment type="caution">
    <text evidence="13">The sequence shown here is derived from an EMBL/GenBank/DDBJ whole genome shotgun (WGS) entry which is preliminary data.</text>
</comment>
<feature type="domain" description="C2H2-type" evidence="12">
    <location>
        <begin position="197"/>
        <end position="219"/>
    </location>
</feature>
<dbReference type="Gene3D" id="3.30.160.60">
    <property type="entry name" value="Classic Zinc Finger"/>
    <property type="match status" value="5"/>
</dbReference>
<dbReference type="Pfam" id="PF23165">
    <property type="entry name" value="zf-C2H2_FBX41"/>
    <property type="match status" value="1"/>
</dbReference>
<feature type="domain" description="C2H2-type" evidence="12">
    <location>
        <begin position="113"/>
        <end position="140"/>
    </location>
</feature>
<dbReference type="GO" id="GO:0005654">
    <property type="term" value="C:nucleoplasm"/>
    <property type="evidence" value="ECO:0007669"/>
    <property type="project" value="TreeGrafter"/>
</dbReference>
<name>A0A7L1NCL5_RHICY</name>
<dbReference type="GO" id="GO:0008270">
    <property type="term" value="F:zinc ion binding"/>
    <property type="evidence" value="ECO:0007669"/>
    <property type="project" value="UniProtKB-KW"/>
</dbReference>
<dbReference type="PROSITE" id="PS00028">
    <property type="entry name" value="ZINC_FINGER_C2H2_1"/>
    <property type="match status" value="3"/>
</dbReference>
<comment type="similarity">
    <text evidence="2">Belongs to the krueppel C2H2-type zinc-finger protein family.</text>
</comment>
<feature type="non-terminal residue" evidence="13">
    <location>
        <position position="1"/>
    </location>
</feature>
<feature type="non-terminal residue" evidence="13">
    <location>
        <position position="219"/>
    </location>
</feature>
<keyword evidence="5 11" id="KW-0863">Zinc-finger</keyword>
<dbReference type="GO" id="GO:0001227">
    <property type="term" value="F:DNA-binding transcription repressor activity, RNA polymerase II-specific"/>
    <property type="evidence" value="ECO:0007669"/>
    <property type="project" value="TreeGrafter"/>
</dbReference>
<sequence length="219" mass="25624">TFIQHLKGHKDPPPYLCPQCNEAFSSLSELLPHMYWHAGYRLFQCRCCTFSSFCLSSMVKHSYIPSRHESCVSEVCAGGFTSTLERHRRVHVGQETYKKFHGHLDTDAKRHRYICPECQYSTDSLGNLKMHLRTHTGERPYCCRKCKMKFRTSSHLKRHQLTHLTLAHLQCQHCDYSSSKCENLKLHMRFHSSEKPFQCDQCTAAFCTSSQLRRHQVTH</sequence>
<dbReference type="Pfam" id="PF00096">
    <property type="entry name" value="zf-C2H2"/>
    <property type="match status" value="3"/>
</dbReference>
<evidence type="ECO:0000256" key="9">
    <source>
        <dbReference type="ARBA" id="ARBA00023163"/>
    </source>
</evidence>
<dbReference type="FunFam" id="3.30.160.60:FF:000344">
    <property type="entry name" value="zinc finger protein 90 homolog"/>
    <property type="match status" value="1"/>
</dbReference>
<evidence type="ECO:0000256" key="1">
    <source>
        <dbReference type="ARBA" id="ARBA00004123"/>
    </source>
</evidence>
<dbReference type="FunFam" id="3.30.160.60:FF:000176">
    <property type="entry name" value="zinc finger protein 70"/>
    <property type="match status" value="1"/>
</dbReference>
<gene>
    <name evidence="13" type="primary">Znf345</name>
    <name evidence="13" type="ORF">RHICYA_R11931</name>
</gene>
<dbReference type="InterPro" id="IPR036236">
    <property type="entry name" value="Znf_C2H2_sf"/>
</dbReference>
<evidence type="ECO:0000256" key="5">
    <source>
        <dbReference type="ARBA" id="ARBA00022771"/>
    </source>
</evidence>
<keyword evidence="9" id="KW-0804">Transcription</keyword>
<evidence type="ECO:0000256" key="3">
    <source>
        <dbReference type="ARBA" id="ARBA00022723"/>
    </source>
</evidence>
<comment type="subcellular location">
    <subcellularLocation>
        <location evidence="1">Nucleus</location>
    </subcellularLocation>
</comment>
<feature type="domain" description="C2H2-type" evidence="12">
    <location>
        <begin position="15"/>
        <end position="42"/>
    </location>
</feature>
<keyword evidence="7" id="KW-0805">Transcription regulation</keyword>
<evidence type="ECO:0000259" key="12">
    <source>
        <dbReference type="PROSITE" id="PS50157"/>
    </source>
</evidence>
<dbReference type="Proteomes" id="UP000565785">
    <property type="component" value="Unassembled WGS sequence"/>
</dbReference>
<evidence type="ECO:0000256" key="10">
    <source>
        <dbReference type="ARBA" id="ARBA00023242"/>
    </source>
</evidence>
<dbReference type="PANTHER" id="PTHR24399">
    <property type="entry name" value="ZINC FINGER AND BTB DOMAIN-CONTAINING"/>
    <property type="match status" value="1"/>
</dbReference>
<feature type="domain" description="C2H2-type" evidence="12">
    <location>
        <begin position="141"/>
        <end position="163"/>
    </location>
</feature>
<dbReference type="InterPro" id="IPR013087">
    <property type="entry name" value="Znf_C2H2_type"/>
</dbReference>
<proteinExistence type="inferred from homology"/>
<dbReference type="PROSITE" id="PS50157">
    <property type="entry name" value="ZINC_FINGER_C2H2_2"/>
    <property type="match status" value="5"/>
</dbReference>
<dbReference type="InterPro" id="IPR057038">
    <property type="entry name" value="FBX41/ZN365_Znf-C2H2"/>
</dbReference>
<evidence type="ECO:0000256" key="11">
    <source>
        <dbReference type="PROSITE-ProRule" id="PRU00042"/>
    </source>
</evidence>
<protein>
    <submittedName>
        <fullName evidence="13">ZN345 protein</fullName>
    </submittedName>
</protein>
<keyword evidence="8" id="KW-0238">DNA-binding</keyword>
<keyword evidence="4" id="KW-0677">Repeat</keyword>
<dbReference type="PANTHER" id="PTHR24399:SF23">
    <property type="entry name" value="C2H2-TYPE DOMAIN-CONTAINING PROTEIN"/>
    <property type="match status" value="1"/>
</dbReference>
<organism evidence="13 14">
    <name type="scientific">Rhinopomastus cyanomelas</name>
    <name type="common">Common scimitarbill</name>
    <dbReference type="NCBI Taxonomy" id="113115"/>
    <lineage>
        <taxon>Eukaryota</taxon>
        <taxon>Metazoa</taxon>
        <taxon>Chordata</taxon>
        <taxon>Craniata</taxon>
        <taxon>Vertebrata</taxon>
        <taxon>Euteleostomi</taxon>
        <taxon>Archelosauria</taxon>
        <taxon>Archosauria</taxon>
        <taxon>Dinosauria</taxon>
        <taxon>Saurischia</taxon>
        <taxon>Theropoda</taxon>
        <taxon>Coelurosauria</taxon>
        <taxon>Aves</taxon>
        <taxon>Neognathae</taxon>
        <taxon>Neoaves</taxon>
        <taxon>Telluraves</taxon>
        <taxon>Coraciimorphae</taxon>
        <taxon>Bucerotiformes</taxon>
        <taxon>Rhinopomastidae</taxon>
        <taxon>Rhinopomastus</taxon>
    </lineage>
</organism>
<accession>A0A7L1NCL5</accession>
<keyword evidence="10" id="KW-0539">Nucleus</keyword>
<evidence type="ECO:0000256" key="2">
    <source>
        <dbReference type="ARBA" id="ARBA00006991"/>
    </source>
</evidence>
<dbReference type="FunFam" id="3.30.160.60:FF:000446">
    <property type="entry name" value="Zinc finger protein"/>
    <property type="match status" value="1"/>
</dbReference>
<feature type="domain" description="C2H2-type" evidence="12">
    <location>
        <begin position="169"/>
        <end position="196"/>
    </location>
</feature>
<dbReference type="GO" id="GO:0000978">
    <property type="term" value="F:RNA polymerase II cis-regulatory region sequence-specific DNA binding"/>
    <property type="evidence" value="ECO:0007669"/>
    <property type="project" value="TreeGrafter"/>
</dbReference>
<evidence type="ECO:0000313" key="13">
    <source>
        <dbReference type="EMBL" id="NXN97195.1"/>
    </source>
</evidence>
<keyword evidence="14" id="KW-1185">Reference proteome</keyword>
<keyword evidence="6" id="KW-0862">Zinc</keyword>
<reference evidence="13 14" key="1">
    <citation type="submission" date="2019-09" db="EMBL/GenBank/DDBJ databases">
        <title>Bird 10,000 Genomes (B10K) Project - Family phase.</title>
        <authorList>
            <person name="Zhang G."/>
        </authorList>
    </citation>
    <scope>NUCLEOTIDE SEQUENCE [LARGE SCALE GENOMIC DNA]</scope>
    <source>
        <strain evidence="13">B10K-DU-002-35</strain>
        <tissue evidence="13">Muscle</tissue>
    </source>
</reference>
<evidence type="ECO:0000256" key="6">
    <source>
        <dbReference type="ARBA" id="ARBA00022833"/>
    </source>
</evidence>
<keyword evidence="3" id="KW-0479">Metal-binding</keyword>
<dbReference type="OrthoDB" id="5383296at2759"/>
<dbReference type="EMBL" id="VXBP01004840">
    <property type="protein sequence ID" value="NXN97195.1"/>
    <property type="molecule type" value="Genomic_DNA"/>
</dbReference>
<dbReference type="SMART" id="SM00355">
    <property type="entry name" value="ZnF_C2H2"/>
    <property type="match status" value="6"/>
</dbReference>
<dbReference type="AlphaFoldDB" id="A0A7L1NCL5"/>
<evidence type="ECO:0000256" key="8">
    <source>
        <dbReference type="ARBA" id="ARBA00023125"/>
    </source>
</evidence>